<dbReference type="PANTHER" id="PTHR10948:SF23">
    <property type="entry name" value="TRANSPOSASE INSI FOR INSERTION SEQUENCE ELEMENT IS30A-RELATED"/>
    <property type="match status" value="1"/>
</dbReference>
<dbReference type="GO" id="GO:0032196">
    <property type="term" value="P:transposition"/>
    <property type="evidence" value="ECO:0007669"/>
    <property type="project" value="TreeGrafter"/>
</dbReference>
<evidence type="ECO:0000256" key="1">
    <source>
        <dbReference type="SAM" id="MobiDB-lite"/>
    </source>
</evidence>
<sequence length="239" mass="26208">MPGGRLTDEDRQQIAAGLAEKLGYTEIGRRLDRPASTIMREVTRNGGPDGYRAARAREATRHRARRPKQAPPSEPLLLPDAQGRDPHVVRKVAESVTAFIEQQGMPSMASKVLVCLLVTDAGSLTAADLVQQLRVSPASVSHAVAFLEQQGLLRRERLPGERRERYVIDGEIWLRSTLTAVQLHRSLVAELRSAAEALGPATPAGARFSDSAEYLALMSETLQQVVDQWQRSRTDDGVA</sequence>
<dbReference type="Pfam" id="PF13936">
    <property type="entry name" value="HTH_38"/>
    <property type="match status" value="1"/>
</dbReference>
<dbReference type="Pfam" id="PF12802">
    <property type="entry name" value="MarR_2"/>
    <property type="match status" value="1"/>
</dbReference>
<protein>
    <submittedName>
        <fullName evidence="3">MarR family transcriptional regulator</fullName>
    </submittedName>
</protein>
<dbReference type="SMART" id="SM00347">
    <property type="entry name" value="HTH_MARR"/>
    <property type="match status" value="1"/>
</dbReference>
<evidence type="ECO:0000313" key="4">
    <source>
        <dbReference type="Proteomes" id="UP001165041"/>
    </source>
</evidence>
<reference evidence="3" key="1">
    <citation type="submission" date="2023-02" db="EMBL/GenBank/DDBJ databases">
        <title>Kitasatospora phosalacinea NBRC 14627.</title>
        <authorList>
            <person name="Ichikawa N."/>
            <person name="Sato H."/>
            <person name="Tonouchi N."/>
        </authorList>
    </citation>
    <scope>NUCLEOTIDE SEQUENCE</scope>
    <source>
        <strain evidence="3">NBRC 14627</strain>
    </source>
</reference>
<comment type="caution">
    <text evidence="3">The sequence shown here is derived from an EMBL/GenBank/DDBJ whole genome shotgun (WGS) entry which is preliminary data.</text>
</comment>
<proteinExistence type="predicted"/>
<evidence type="ECO:0000313" key="3">
    <source>
        <dbReference type="EMBL" id="GLW74777.1"/>
    </source>
</evidence>
<dbReference type="InterPro" id="IPR036390">
    <property type="entry name" value="WH_DNA-bd_sf"/>
</dbReference>
<dbReference type="InterPro" id="IPR036388">
    <property type="entry name" value="WH-like_DNA-bd_sf"/>
</dbReference>
<dbReference type="InterPro" id="IPR000835">
    <property type="entry name" value="HTH_MarR-typ"/>
</dbReference>
<dbReference type="GO" id="GO:0004803">
    <property type="term" value="F:transposase activity"/>
    <property type="evidence" value="ECO:0007669"/>
    <property type="project" value="TreeGrafter"/>
</dbReference>
<dbReference type="Gene3D" id="1.10.10.10">
    <property type="entry name" value="Winged helix-like DNA-binding domain superfamily/Winged helix DNA-binding domain"/>
    <property type="match status" value="1"/>
</dbReference>
<feature type="domain" description="HTH marR-type" evidence="2">
    <location>
        <begin position="98"/>
        <end position="196"/>
    </location>
</feature>
<dbReference type="SUPFAM" id="SSF46785">
    <property type="entry name" value="Winged helix' DNA-binding domain"/>
    <property type="match status" value="1"/>
</dbReference>
<dbReference type="RefSeq" id="WP_435053447.1">
    <property type="nucleotide sequence ID" value="NZ_BSSA01000039.1"/>
</dbReference>
<dbReference type="PANTHER" id="PTHR10948">
    <property type="entry name" value="TRANSPOSASE"/>
    <property type="match status" value="1"/>
</dbReference>
<organism evidence="3 4">
    <name type="scientific">Kitasatospora phosalacinea</name>
    <dbReference type="NCBI Taxonomy" id="2065"/>
    <lineage>
        <taxon>Bacteria</taxon>
        <taxon>Bacillati</taxon>
        <taxon>Actinomycetota</taxon>
        <taxon>Actinomycetes</taxon>
        <taxon>Kitasatosporales</taxon>
        <taxon>Streptomycetaceae</taxon>
        <taxon>Kitasatospora</taxon>
    </lineage>
</organism>
<dbReference type="CDD" id="cd00090">
    <property type="entry name" value="HTH_ARSR"/>
    <property type="match status" value="1"/>
</dbReference>
<dbReference type="Proteomes" id="UP001165041">
    <property type="component" value="Unassembled WGS sequence"/>
</dbReference>
<name>A0A9W6V708_9ACTN</name>
<accession>A0A9W6V708</accession>
<dbReference type="InterPro" id="IPR051917">
    <property type="entry name" value="Transposase-Integrase"/>
</dbReference>
<feature type="region of interest" description="Disordered" evidence="1">
    <location>
        <begin position="33"/>
        <end position="84"/>
    </location>
</feature>
<dbReference type="InterPro" id="IPR025246">
    <property type="entry name" value="IS30-like_HTH"/>
</dbReference>
<dbReference type="GO" id="GO:0005829">
    <property type="term" value="C:cytosol"/>
    <property type="evidence" value="ECO:0007669"/>
    <property type="project" value="TreeGrafter"/>
</dbReference>
<dbReference type="EMBL" id="BSSA01000039">
    <property type="protein sequence ID" value="GLW74777.1"/>
    <property type="molecule type" value="Genomic_DNA"/>
</dbReference>
<evidence type="ECO:0000259" key="2">
    <source>
        <dbReference type="SMART" id="SM00347"/>
    </source>
</evidence>
<dbReference type="GO" id="GO:0003700">
    <property type="term" value="F:DNA-binding transcription factor activity"/>
    <property type="evidence" value="ECO:0007669"/>
    <property type="project" value="InterPro"/>
</dbReference>
<dbReference type="InterPro" id="IPR011991">
    <property type="entry name" value="ArsR-like_HTH"/>
</dbReference>
<dbReference type="AlphaFoldDB" id="A0A9W6V708"/>
<gene>
    <name evidence="3" type="ORF">Kpho02_70740</name>
</gene>